<evidence type="ECO:0000313" key="2">
    <source>
        <dbReference type="Proteomes" id="UP001594351"/>
    </source>
</evidence>
<dbReference type="Gene3D" id="3.20.20.210">
    <property type="match status" value="1"/>
</dbReference>
<sequence length="338" mass="38229">FPHQMPQHICQTILKYHLEIPSWPQLPNRSPLENMYTQYSERLPALVFNEEKQNIYFDTSQDIYAALEEFYGHYLESDVEYFRMSSDYAQGFYSFREEIQKSPLNGVKFLKGQITGPISFGLTITDENKRAILYHDELFDAVMKNCIMKVKWQIKMLQKLHPAVIIMIDEPYLSAFGSGYISLSREQVVGHIGAIVETIKEEGATPGIHCCGNTDWSIVIDTGTQILNFDADSYFQGITLYPEKLGEFLHQEGILAWGIIPTTDKIGAVKLEDILSDFDTKLTQLVRKGFTSTALLQRSIITPSCGLGTHEEVNSEKAIQLAALVAAALREKYLAHGS</sequence>
<dbReference type="SUPFAM" id="SSF51726">
    <property type="entry name" value="UROD/MetE-like"/>
    <property type="match status" value="1"/>
</dbReference>
<feature type="non-terminal residue" evidence="1">
    <location>
        <position position="1"/>
    </location>
</feature>
<accession>A0ABV6Z3V3</accession>
<gene>
    <name evidence="1" type="ORF">ACFL27_23250</name>
</gene>
<proteinExistence type="predicted"/>
<dbReference type="Proteomes" id="UP001594351">
    <property type="component" value="Unassembled WGS sequence"/>
</dbReference>
<organism evidence="1 2">
    <name type="scientific">candidate division CSSED10-310 bacterium</name>
    <dbReference type="NCBI Taxonomy" id="2855610"/>
    <lineage>
        <taxon>Bacteria</taxon>
        <taxon>Bacteria division CSSED10-310</taxon>
    </lineage>
</organism>
<reference evidence="1 2" key="1">
    <citation type="submission" date="2024-09" db="EMBL/GenBank/DDBJ databases">
        <title>Laminarin stimulates single cell rates of sulfate reduction while oxygen inhibits transcriptomic activity in coastal marine sediment.</title>
        <authorList>
            <person name="Lindsay M."/>
            <person name="Orcutt B."/>
            <person name="Emerson D."/>
            <person name="Stepanauskas R."/>
            <person name="D'Angelo T."/>
        </authorList>
    </citation>
    <scope>NUCLEOTIDE SEQUENCE [LARGE SCALE GENOMIC DNA]</scope>
    <source>
        <strain evidence="1">SAG AM-311-K15</strain>
    </source>
</reference>
<name>A0ABV6Z3V3_UNCC1</name>
<dbReference type="InterPro" id="IPR038071">
    <property type="entry name" value="UROD/MetE-like_sf"/>
</dbReference>
<comment type="caution">
    <text evidence="1">The sequence shown here is derived from an EMBL/GenBank/DDBJ whole genome shotgun (WGS) entry which is preliminary data.</text>
</comment>
<dbReference type="EMBL" id="JBHPBY010000429">
    <property type="protein sequence ID" value="MFC1853125.1"/>
    <property type="molecule type" value="Genomic_DNA"/>
</dbReference>
<evidence type="ECO:0000313" key="1">
    <source>
        <dbReference type="EMBL" id="MFC1853125.1"/>
    </source>
</evidence>
<keyword evidence="2" id="KW-1185">Reference proteome</keyword>
<protein>
    <recommendedName>
        <fullName evidence="3">Methionine synthase</fullName>
    </recommendedName>
</protein>
<evidence type="ECO:0008006" key="3">
    <source>
        <dbReference type="Google" id="ProtNLM"/>
    </source>
</evidence>